<dbReference type="InParanoid" id="A0A212FDA8"/>
<sequence length="81" mass="8825">MVGLDAVTAAGAATILQRATYKYGLLTIQGVSTCLYLCMDACGFHYANSKESGAVMRKKNQLSQDKNSMVKQFAPYLEILL</sequence>
<comment type="caution">
    <text evidence="2">The sequence shown here is derived from an EMBL/GenBank/DDBJ whole genome shotgun (WGS) entry which is preliminary data.</text>
</comment>
<comment type="similarity">
    <text evidence="1">Belongs to the heparin-binding growth factors family.</text>
</comment>
<dbReference type="Pfam" id="PF00167">
    <property type="entry name" value="FGF"/>
    <property type="match status" value="1"/>
</dbReference>
<evidence type="ECO:0000313" key="3">
    <source>
        <dbReference type="Proteomes" id="UP000007151"/>
    </source>
</evidence>
<accession>A0A212FDA8</accession>
<dbReference type="Proteomes" id="UP000007151">
    <property type="component" value="Unassembled WGS sequence"/>
</dbReference>
<protein>
    <submittedName>
        <fullName evidence="2">Uncharacterized protein</fullName>
    </submittedName>
</protein>
<evidence type="ECO:0000313" key="2">
    <source>
        <dbReference type="EMBL" id="OWR51735.1"/>
    </source>
</evidence>
<dbReference type="GO" id="GO:0008083">
    <property type="term" value="F:growth factor activity"/>
    <property type="evidence" value="ECO:0007669"/>
    <property type="project" value="InterPro"/>
</dbReference>
<gene>
    <name evidence="2" type="ORF">KGM_207670</name>
</gene>
<dbReference type="AlphaFoldDB" id="A0A212FDA8"/>
<keyword evidence="3" id="KW-1185">Reference proteome</keyword>
<dbReference type="InterPro" id="IPR002209">
    <property type="entry name" value="Fibroblast_GF_fam"/>
</dbReference>
<evidence type="ECO:0000256" key="1">
    <source>
        <dbReference type="ARBA" id="ARBA00007936"/>
    </source>
</evidence>
<name>A0A212FDA8_DANPL</name>
<dbReference type="Gene3D" id="2.80.10.50">
    <property type="match status" value="1"/>
</dbReference>
<reference evidence="2 3" key="1">
    <citation type="journal article" date="2011" name="Cell">
        <title>The monarch butterfly genome yields insights into long-distance migration.</title>
        <authorList>
            <person name="Zhan S."/>
            <person name="Merlin C."/>
            <person name="Boore J.L."/>
            <person name="Reppert S.M."/>
        </authorList>
    </citation>
    <scope>NUCLEOTIDE SEQUENCE [LARGE SCALE GENOMIC DNA]</scope>
    <source>
        <strain evidence="2">F-2</strain>
    </source>
</reference>
<dbReference type="SUPFAM" id="SSF50353">
    <property type="entry name" value="Cytokine"/>
    <property type="match status" value="1"/>
</dbReference>
<proteinExistence type="inferred from homology"/>
<dbReference type="InterPro" id="IPR008996">
    <property type="entry name" value="IL1/FGF"/>
</dbReference>
<organism evidence="2 3">
    <name type="scientific">Danaus plexippus plexippus</name>
    <dbReference type="NCBI Taxonomy" id="278856"/>
    <lineage>
        <taxon>Eukaryota</taxon>
        <taxon>Metazoa</taxon>
        <taxon>Ecdysozoa</taxon>
        <taxon>Arthropoda</taxon>
        <taxon>Hexapoda</taxon>
        <taxon>Insecta</taxon>
        <taxon>Pterygota</taxon>
        <taxon>Neoptera</taxon>
        <taxon>Endopterygota</taxon>
        <taxon>Lepidoptera</taxon>
        <taxon>Glossata</taxon>
        <taxon>Ditrysia</taxon>
        <taxon>Papilionoidea</taxon>
        <taxon>Nymphalidae</taxon>
        <taxon>Danainae</taxon>
        <taxon>Danaini</taxon>
        <taxon>Danaina</taxon>
        <taxon>Danaus</taxon>
        <taxon>Danaus</taxon>
    </lineage>
</organism>
<dbReference type="STRING" id="278856.A0A212FDA8"/>
<dbReference type="KEGG" id="dpl:KGM_207670"/>
<dbReference type="EMBL" id="AGBW02009076">
    <property type="protein sequence ID" value="OWR51735.1"/>
    <property type="molecule type" value="Genomic_DNA"/>
</dbReference>